<protein>
    <submittedName>
        <fullName evidence="3">Uncharacterized protein</fullName>
    </submittedName>
</protein>
<feature type="compositionally biased region" description="Polar residues" evidence="1">
    <location>
        <begin position="54"/>
        <end position="64"/>
    </location>
</feature>
<keyword evidence="4" id="KW-1185">Reference proteome</keyword>
<evidence type="ECO:0000256" key="1">
    <source>
        <dbReference type="SAM" id="MobiDB-lite"/>
    </source>
</evidence>
<gene>
    <name evidence="3" type="ORF">K458DRAFT_434841</name>
</gene>
<feature type="region of interest" description="Disordered" evidence="1">
    <location>
        <begin position="308"/>
        <end position="423"/>
    </location>
</feature>
<keyword evidence="2" id="KW-1133">Transmembrane helix</keyword>
<feature type="compositionally biased region" description="Low complexity" evidence="1">
    <location>
        <begin position="361"/>
        <end position="370"/>
    </location>
</feature>
<evidence type="ECO:0000313" key="3">
    <source>
        <dbReference type="EMBL" id="KAF2679696.1"/>
    </source>
</evidence>
<keyword evidence="2" id="KW-0812">Transmembrane</keyword>
<feature type="compositionally biased region" description="Polar residues" evidence="1">
    <location>
        <begin position="161"/>
        <end position="180"/>
    </location>
</feature>
<feature type="region of interest" description="Disordered" evidence="1">
    <location>
        <begin position="153"/>
        <end position="188"/>
    </location>
</feature>
<feature type="compositionally biased region" description="Polar residues" evidence="1">
    <location>
        <begin position="225"/>
        <end position="247"/>
    </location>
</feature>
<evidence type="ECO:0000256" key="2">
    <source>
        <dbReference type="SAM" id="Phobius"/>
    </source>
</evidence>
<reference evidence="3" key="1">
    <citation type="journal article" date="2020" name="Stud. Mycol.">
        <title>101 Dothideomycetes genomes: a test case for predicting lifestyles and emergence of pathogens.</title>
        <authorList>
            <person name="Haridas S."/>
            <person name="Albert R."/>
            <person name="Binder M."/>
            <person name="Bloem J."/>
            <person name="Labutti K."/>
            <person name="Salamov A."/>
            <person name="Andreopoulos B."/>
            <person name="Baker S."/>
            <person name="Barry K."/>
            <person name="Bills G."/>
            <person name="Bluhm B."/>
            <person name="Cannon C."/>
            <person name="Castanera R."/>
            <person name="Culley D."/>
            <person name="Daum C."/>
            <person name="Ezra D."/>
            <person name="Gonzalez J."/>
            <person name="Henrissat B."/>
            <person name="Kuo A."/>
            <person name="Liang C."/>
            <person name="Lipzen A."/>
            <person name="Lutzoni F."/>
            <person name="Magnuson J."/>
            <person name="Mondo S."/>
            <person name="Nolan M."/>
            <person name="Ohm R."/>
            <person name="Pangilinan J."/>
            <person name="Park H.-J."/>
            <person name="Ramirez L."/>
            <person name="Alfaro M."/>
            <person name="Sun H."/>
            <person name="Tritt A."/>
            <person name="Yoshinaga Y."/>
            <person name="Zwiers L.-H."/>
            <person name="Turgeon B."/>
            <person name="Goodwin S."/>
            <person name="Spatafora J."/>
            <person name="Crous P."/>
            <person name="Grigoriev I."/>
        </authorList>
    </citation>
    <scope>NUCLEOTIDE SEQUENCE</scope>
    <source>
        <strain evidence="3">CBS 122367</strain>
    </source>
</reference>
<proteinExistence type="predicted"/>
<accession>A0A6G1IN78</accession>
<feature type="transmembrane region" description="Helical" evidence="2">
    <location>
        <begin position="428"/>
        <end position="450"/>
    </location>
</feature>
<sequence length="727" mass="80270">MSTPITQTPDTRKAWHPSYLSPLETSPSSYLPRAVGPDASTKKSKPLGFHSKAASISSTRSFGSSLERIERRRSNGLPTPDSGFFDITSLSPMGKTSSPFSAGANFSRSYKPSLSLDHSSSTSMTRIERRRSFGLPTLGTEFFSWLPSPASPATSPIGAGANSTVTGTPSWDAKSSASSRTRIERMRNSGLPIPDTRFFISRSSTLVSSSAGLGGVSAGVKRPNTPASNTRMNSASHRRTASNLSLSRSRESTPEPDVWELEGSSIQSSMLDSSLIWQDTPSLRTRSTVRRSSFSSRRRYSSIYLDSPFLNSENEDPLHTSTSNVREPPKDALNQNTKQNSVENMRSPVPGGNANMPSSPPVVEGNNSPPGGVGEGSVEPSKRRIGFSPVTDVHILPEVDTPPTKHRKKSHTRRHRHRPTPLPLRNGLNAVEALVLLFACTTLSALLFSLDELEAELPNAERILWLLAGAFGGLVVCWVTHLFLGGKFMGWPEGVAKGLGIAKEKVKMTSDSWCCAFATRFIEVLTARELRELVYQFLLGSSPRPIITDEIQAKEKRLIRHMQRLVRLLLSVSKDQWKVPHFISPRAMGIQFTTEAAEMLYRTAVYTFPESNDVPIFLGRGALEVPFKYWGITRSIPDGEKVAEALAPLCGIKHRGQFRLQIVGFDAYDFDPVLFPAVFLLRKNGIKVEVGDRTTFGRYDFRVGFENRLMEWMKKKGLDWAPTHQDL</sequence>
<dbReference type="EMBL" id="MU005601">
    <property type="protein sequence ID" value="KAF2679696.1"/>
    <property type="molecule type" value="Genomic_DNA"/>
</dbReference>
<feature type="compositionally biased region" description="Polar residues" evidence="1">
    <location>
        <begin position="333"/>
        <end position="344"/>
    </location>
</feature>
<evidence type="ECO:0000313" key="4">
    <source>
        <dbReference type="Proteomes" id="UP000799291"/>
    </source>
</evidence>
<name>A0A6G1IN78_9PLEO</name>
<feature type="compositionally biased region" description="Basic residues" evidence="1">
    <location>
        <begin position="404"/>
        <end position="419"/>
    </location>
</feature>
<feature type="region of interest" description="Disordered" evidence="1">
    <location>
        <begin position="209"/>
        <end position="258"/>
    </location>
</feature>
<dbReference type="AlphaFoldDB" id="A0A6G1IN78"/>
<organism evidence="3 4">
    <name type="scientific">Lentithecium fluviatile CBS 122367</name>
    <dbReference type="NCBI Taxonomy" id="1168545"/>
    <lineage>
        <taxon>Eukaryota</taxon>
        <taxon>Fungi</taxon>
        <taxon>Dikarya</taxon>
        <taxon>Ascomycota</taxon>
        <taxon>Pezizomycotina</taxon>
        <taxon>Dothideomycetes</taxon>
        <taxon>Pleosporomycetidae</taxon>
        <taxon>Pleosporales</taxon>
        <taxon>Massarineae</taxon>
        <taxon>Lentitheciaceae</taxon>
        <taxon>Lentithecium</taxon>
    </lineage>
</organism>
<feature type="transmembrane region" description="Helical" evidence="2">
    <location>
        <begin position="462"/>
        <end position="484"/>
    </location>
</feature>
<feature type="region of interest" description="Disordered" evidence="1">
    <location>
        <begin position="1"/>
        <end position="88"/>
    </location>
</feature>
<keyword evidence="2" id="KW-0472">Membrane</keyword>
<dbReference type="Proteomes" id="UP000799291">
    <property type="component" value="Unassembled WGS sequence"/>
</dbReference>